<dbReference type="PANTHER" id="PTHR43798:SF33">
    <property type="entry name" value="HYDROLASE, PUTATIVE (AFU_ORTHOLOGUE AFUA_2G14860)-RELATED"/>
    <property type="match status" value="1"/>
</dbReference>
<name>A0A255YU14_9PROT</name>
<dbReference type="Pfam" id="PF12697">
    <property type="entry name" value="Abhydrolase_6"/>
    <property type="match status" value="1"/>
</dbReference>
<dbReference type="AlphaFoldDB" id="A0A255YU14"/>
<comment type="caution">
    <text evidence="2">The sequence shown here is derived from an EMBL/GenBank/DDBJ whole genome shotgun (WGS) entry which is preliminary data.</text>
</comment>
<feature type="domain" description="AB hydrolase-1" evidence="1">
    <location>
        <begin position="32"/>
        <end position="276"/>
    </location>
</feature>
<keyword evidence="2" id="KW-0378">Hydrolase</keyword>
<proteinExistence type="predicted"/>
<sequence>MSSFVDKSCQGLSATGFHRLAYREWGHGARTVICAHGLTRNGRDFDVLAAELADRLKVRVVCPDVVGRGRSGRLANPDLYGYPQYLSDMAVLLARLDVEQVDWVGTSMGGLIGMMLAAQPGSPIRRLVINDVGPFIPKQALERIGDYVGLDPFFADLAAVEAYLREQYAGFGALTDAQWRHMAETSSDAQPDGGYRLAYDPGIARIFQVSAVSDVDLWPLWPLIRQPVLVVRGAQSDLLLADTATRMTQEGPRASLYTVPDAGHAPALMAADQVAAVRDFLAHG</sequence>
<gene>
    <name evidence="2" type="ORF">CHU95_18280</name>
</gene>
<dbReference type="GO" id="GO:0016787">
    <property type="term" value="F:hydrolase activity"/>
    <property type="evidence" value="ECO:0007669"/>
    <property type="project" value="UniProtKB-KW"/>
</dbReference>
<dbReference type="SUPFAM" id="SSF53474">
    <property type="entry name" value="alpha/beta-Hydrolases"/>
    <property type="match status" value="1"/>
</dbReference>
<dbReference type="InterPro" id="IPR029058">
    <property type="entry name" value="AB_hydrolase_fold"/>
</dbReference>
<dbReference type="InterPro" id="IPR050266">
    <property type="entry name" value="AB_hydrolase_sf"/>
</dbReference>
<dbReference type="PRINTS" id="PR00111">
    <property type="entry name" value="ABHYDROLASE"/>
</dbReference>
<protein>
    <submittedName>
        <fullName evidence="2">Alpha/beta hydrolase</fullName>
    </submittedName>
</protein>
<dbReference type="PANTHER" id="PTHR43798">
    <property type="entry name" value="MONOACYLGLYCEROL LIPASE"/>
    <property type="match status" value="1"/>
</dbReference>
<dbReference type="Proteomes" id="UP000216998">
    <property type="component" value="Unassembled WGS sequence"/>
</dbReference>
<organism evidence="2 3">
    <name type="scientific">Niveispirillum lacus</name>
    <dbReference type="NCBI Taxonomy" id="1981099"/>
    <lineage>
        <taxon>Bacteria</taxon>
        <taxon>Pseudomonadati</taxon>
        <taxon>Pseudomonadota</taxon>
        <taxon>Alphaproteobacteria</taxon>
        <taxon>Rhodospirillales</taxon>
        <taxon>Azospirillaceae</taxon>
        <taxon>Niveispirillum</taxon>
    </lineage>
</organism>
<dbReference type="Gene3D" id="3.40.50.1820">
    <property type="entry name" value="alpha/beta hydrolase"/>
    <property type="match status" value="1"/>
</dbReference>
<evidence type="ECO:0000259" key="1">
    <source>
        <dbReference type="Pfam" id="PF12697"/>
    </source>
</evidence>
<accession>A0A255YU14</accession>
<evidence type="ECO:0000313" key="2">
    <source>
        <dbReference type="EMBL" id="OYQ32708.1"/>
    </source>
</evidence>
<dbReference type="RefSeq" id="WP_094457743.1">
    <property type="nucleotide sequence ID" value="NZ_NOXU01000031.1"/>
</dbReference>
<dbReference type="InterPro" id="IPR000073">
    <property type="entry name" value="AB_hydrolase_1"/>
</dbReference>
<dbReference type="EMBL" id="NOXU01000031">
    <property type="protein sequence ID" value="OYQ32708.1"/>
    <property type="molecule type" value="Genomic_DNA"/>
</dbReference>
<keyword evidence="3" id="KW-1185">Reference proteome</keyword>
<reference evidence="2 3" key="1">
    <citation type="submission" date="2017-07" db="EMBL/GenBank/DDBJ databases">
        <title>Niveispirillum cyanobacteriorum sp. nov., isolated from cyanobacterial aggregates in a eutrophic lake.</title>
        <authorList>
            <person name="Cai H."/>
        </authorList>
    </citation>
    <scope>NUCLEOTIDE SEQUENCE [LARGE SCALE GENOMIC DNA]</scope>
    <source>
        <strain evidence="3">TH1-14</strain>
    </source>
</reference>
<dbReference type="GO" id="GO:0016020">
    <property type="term" value="C:membrane"/>
    <property type="evidence" value="ECO:0007669"/>
    <property type="project" value="TreeGrafter"/>
</dbReference>
<dbReference type="OrthoDB" id="9791366at2"/>
<evidence type="ECO:0000313" key="3">
    <source>
        <dbReference type="Proteomes" id="UP000216998"/>
    </source>
</evidence>